<feature type="chain" id="PRO_5012935741" evidence="1">
    <location>
        <begin position="26"/>
        <end position="385"/>
    </location>
</feature>
<name>A0A1W2DAM5_9SPHI</name>
<evidence type="ECO:0000313" key="3">
    <source>
        <dbReference type="Proteomes" id="UP000192678"/>
    </source>
</evidence>
<organism evidence="2 3">
    <name type="scientific">Pedobacter nyackensis</name>
    <dbReference type="NCBI Taxonomy" id="475255"/>
    <lineage>
        <taxon>Bacteria</taxon>
        <taxon>Pseudomonadati</taxon>
        <taxon>Bacteroidota</taxon>
        <taxon>Sphingobacteriia</taxon>
        <taxon>Sphingobacteriales</taxon>
        <taxon>Sphingobacteriaceae</taxon>
        <taxon>Pedobacter</taxon>
    </lineage>
</organism>
<evidence type="ECO:0000313" key="2">
    <source>
        <dbReference type="EMBL" id="SMC94304.1"/>
    </source>
</evidence>
<keyword evidence="3" id="KW-1185">Reference proteome</keyword>
<reference evidence="2 3" key="1">
    <citation type="submission" date="2017-04" db="EMBL/GenBank/DDBJ databases">
        <authorList>
            <person name="Afonso C.L."/>
            <person name="Miller P.J."/>
            <person name="Scott M.A."/>
            <person name="Spackman E."/>
            <person name="Goraichik I."/>
            <person name="Dimitrov K.M."/>
            <person name="Suarez D.L."/>
            <person name="Swayne D.E."/>
        </authorList>
    </citation>
    <scope>NUCLEOTIDE SEQUENCE [LARGE SCALE GENOMIC DNA]</scope>
    <source>
        <strain evidence="2 3">DSM 19625</strain>
    </source>
</reference>
<keyword evidence="1" id="KW-0732">Signal</keyword>
<dbReference type="EMBL" id="FWYB01000006">
    <property type="protein sequence ID" value="SMC94304.1"/>
    <property type="molecule type" value="Genomic_DNA"/>
</dbReference>
<evidence type="ECO:0000256" key="1">
    <source>
        <dbReference type="SAM" id="SignalP"/>
    </source>
</evidence>
<proteinExistence type="predicted"/>
<dbReference type="InterPro" id="IPR011990">
    <property type="entry name" value="TPR-like_helical_dom_sf"/>
</dbReference>
<sequence>MFCMSKISFFSSVLLVSISCNVAFAQKSQLQIARNSVGKLQVAINGKQDAKKQLSILGEGVKAVEAAQNDKKTKKWPETWAIKAYLSAYVSIIETDEGNADRYYNLAIQALDSAKRLDKFQANSNLISAATYNVNIRKQNKGGVAYAKGDFAAAYELLKDVSDFLPKDTALAINTALSAQSIQAYDNALLYFKRAKDNGIKNPVVFQSMAEMYSSKFEHELAIKTLEDGIKVNPYNVFLTNDYINLLLDNEKYTEALHVIESTLKVETGNKLLFFLYGYLQQHKANNSTAELAYNRALALDENYFDALYQLGLVYINSANESLKNGKKENSGKFSSYINRAEIALLQAHEVNQNDKATVQLLMDIYTRKGRLDKIQELKGKLEEF</sequence>
<protein>
    <submittedName>
        <fullName evidence="2">Uncharacterized protein</fullName>
    </submittedName>
</protein>
<feature type="signal peptide" evidence="1">
    <location>
        <begin position="1"/>
        <end position="25"/>
    </location>
</feature>
<dbReference type="AlphaFoldDB" id="A0A1W2DAM5"/>
<gene>
    <name evidence="2" type="ORF">SAMN04488101_10672</name>
</gene>
<accession>A0A1W2DAM5</accession>
<dbReference type="SUPFAM" id="SSF48452">
    <property type="entry name" value="TPR-like"/>
    <property type="match status" value="1"/>
</dbReference>
<dbReference type="PROSITE" id="PS51257">
    <property type="entry name" value="PROKAR_LIPOPROTEIN"/>
    <property type="match status" value="1"/>
</dbReference>
<dbReference type="Proteomes" id="UP000192678">
    <property type="component" value="Unassembled WGS sequence"/>
</dbReference>
<dbReference type="STRING" id="475255.SAMN04488101_10672"/>
<dbReference type="Gene3D" id="1.25.40.10">
    <property type="entry name" value="Tetratricopeptide repeat domain"/>
    <property type="match status" value="1"/>
</dbReference>